<reference evidence="3" key="1">
    <citation type="journal article" date="2019" name="Int. J. Syst. Evol. Microbiol.">
        <title>The Global Catalogue of Microorganisms (GCM) 10K type strain sequencing project: providing services to taxonomists for standard genome sequencing and annotation.</title>
        <authorList>
            <consortium name="The Broad Institute Genomics Platform"/>
            <consortium name="The Broad Institute Genome Sequencing Center for Infectious Disease"/>
            <person name="Wu L."/>
            <person name="Ma J."/>
        </authorList>
    </citation>
    <scope>NUCLEOTIDE SEQUENCE [LARGE SCALE GENOMIC DNA]</scope>
    <source>
        <strain evidence="3">CGMCC 4.7241</strain>
    </source>
</reference>
<dbReference type="Gene3D" id="3.20.20.120">
    <property type="entry name" value="Enolase-like C-terminal domain"/>
    <property type="match status" value="1"/>
</dbReference>
<accession>A0ABV7Y5I2</accession>
<gene>
    <name evidence="2" type="ORF">ACFOUW_05850</name>
</gene>
<evidence type="ECO:0000313" key="2">
    <source>
        <dbReference type="EMBL" id="MFC3760352.1"/>
    </source>
</evidence>
<dbReference type="PANTHER" id="PTHR48080">
    <property type="entry name" value="D-GALACTONATE DEHYDRATASE-RELATED"/>
    <property type="match status" value="1"/>
</dbReference>
<dbReference type="CDD" id="cd03316">
    <property type="entry name" value="MR_like"/>
    <property type="match status" value="1"/>
</dbReference>
<dbReference type="Pfam" id="PF13378">
    <property type="entry name" value="MR_MLE_C"/>
    <property type="match status" value="1"/>
</dbReference>
<proteinExistence type="predicted"/>
<dbReference type="SMART" id="SM00922">
    <property type="entry name" value="MR_MLE"/>
    <property type="match status" value="1"/>
</dbReference>
<organism evidence="2 3">
    <name type="scientific">Tenggerimyces flavus</name>
    <dbReference type="NCBI Taxonomy" id="1708749"/>
    <lineage>
        <taxon>Bacteria</taxon>
        <taxon>Bacillati</taxon>
        <taxon>Actinomycetota</taxon>
        <taxon>Actinomycetes</taxon>
        <taxon>Propionibacteriales</taxon>
        <taxon>Nocardioidaceae</taxon>
        <taxon>Tenggerimyces</taxon>
    </lineage>
</organism>
<evidence type="ECO:0000313" key="3">
    <source>
        <dbReference type="Proteomes" id="UP001595699"/>
    </source>
</evidence>
<dbReference type="InterPro" id="IPR029065">
    <property type="entry name" value="Enolase_C-like"/>
</dbReference>
<dbReference type="InterPro" id="IPR013342">
    <property type="entry name" value="Mandelate_racemase_C"/>
</dbReference>
<comment type="caution">
    <text evidence="2">The sequence shown here is derived from an EMBL/GenBank/DDBJ whole genome shotgun (WGS) entry which is preliminary data.</text>
</comment>
<dbReference type="Proteomes" id="UP001595699">
    <property type="component" value="Unassembled WGS sequence"/>
</dbReference>
<dbReference type="SFLD" id="SFLDS00001">
    <property type="entry name" value="Enolase"/>
    <property type="match status" value="1"/>
</dbReference>
<dbReference type="SUPFAM" id="SSF51604">
    <property type="entry name" value="Enolase C-terminal domain-like"/>
    <property type="match status" value="1"/>
</dbReference>
<dbReference type="Gene3D" id="3.30.390.10">
    <property type="entry name" value="Enolase-like, N-terminal domain"/>
    <property type="match status" value="1"/>
</dbReference>
<dbReference type="SUPFAM" id="SSF54826">
    <property type="entry name" value="Enolase N-terminal domain-like"/>
    <property type="match status" value="1"/>
</dbReference>
<dbReference type="Pfam" id="PF02746">
    <property type="entry name" value="MR_MLE_N"/>
    <property type="match status" value="1"/>
</dbReference>
<dbReference type="RefSeq" id="WP_205122596.1">
    <property type="nucleotide sequence ID" value="NZ_JAFBCM010000001.1"/>
</dbReference>
<dbReference type="InterPro" id="IPR034593">
    <property type="entry name" value="DgoD-like"/>
</dbReference>
<feature type="domain" description="Mandelate racemase/muconate lactonizing enzyme C-terminal" evidence="1">
    <location>
        <begin position="144"/>
        <end position="246"/>
    </location>
</feature>
<protein>
    <submittedName>
        <fullName evidence="2">Mandelate racemase/muconate lactonizing enzyme family protein</fullName>
    </submittedName>
</protein>
<sequence>MRIDAVDFFYLAMPEIRDVGDGSQDMLLVRVLAGDEVGWGECEASPLTSIASLVTPMSHSACKPVLASVQGETLNDAKDIARISQRVRENSLDLLQAPHTYSGIEIALWDLLGKHLDAPVYALLGQSKAHRKVAYASVLFGDTPQQTYERAKEIADRGFRAAKFGWGPYGHGTVAVDAELVEAARAGLGDEPRLFVDAGTVWGEDVEAAAARLPALEAHRVGWLEEPFGTAAFGAYSRLAADGRVAIAAGEGAHDPRGAMNLIDYAGIAYVQVETGRIGGIGPSARVAEYAAERGIGYINHTFTSQLALAASLHAFAGLADSTLAEYPAEPSPLAAALTTDRIEPDADGTIGLPDAPGLGLTPTPANVRGYLMDVEIRVGDTVLYATPPLEEGAPP</sequence>
<dbReference type="InterPro" id="IPR013341">
    <property type="entry name" value="Mandelate_racemase_N_dom"/>
</dbReference>
<evidence type="ECO:0000259" key="1">
    <source>
        <dbReference type="SMART" id="SM00922"/>
    </source>
</evidence>
<dbReference type="EMBL" id="JBHRZH010000005">
    <property type="protein sequence ID" value="MFC3760352.1"/>
    <property type="molecule type" value="Genomic_DNA"/>
</dbReference>
<name>A0ABV7Y5I2_9ACTN</name>
<dbReference type="InterPro" id="IPR036849">
    <property type="entry name" value="Enolase-like_C_sf"/>
</dbReference>
<keyword evidence="3" id="KW-1185">Reference proteome</keyword>
<dbReference type="InterPro" id="IPR029017">
    <property type="entry name" value="Enolase-like_N"/>
</dbReference>